<evidence type="ECO:0000256" key="1">
    <source>
        <dbReference type="ARBA" id="ARBA00000085"/>
    </source>
</evidence>
<feature type="domain" description="Histidine kinase/HSP90-like ATPase" evidence="10">
    <location>
        <begin position="303"/>
        <end position="392"/>
    </location>
</feature>
<dbReference type="EC" id="2.7.13.3" evidence="2"/>
<keyword evidence="4" id="KW-0808">Transferase</keyword>
<dbReference type="RefSeq" id="WP_163818957.1">
    <property type="nucleotide sequence ID" value="NZ_JAAGOB010000006.1"/>
</dbReference>
<evidence type="ECO:0000256" key="3">
    <source>
        <dbReference type="ARBA" id="ARBA00022553"/>
    </source>
</evidence>
<gene>
    <name evidence="12" type="ORF">G1H11_12735</name>
</gene>
<protein>
    <recommendedName>
        <fullName evidence="2">histidine kinase</fullName>
        <ecNumber evidence="2">2.7.13.3</ecNumber>
    </recommendedName>
</protein>
<feature type="domain" description="Signal transduction histidine kinase subgroup 3 dimerisation and phosphoacceptor" evidence="11">
    <location>
        <begin position="192"/>
        <end position="257"/>
    </location>
</feature>
<accession>A0A6N9YMB4</accession>
<dbReference type="InterPro" id="IPR003594">
    <property type="entry name" value="HATPase_dom"/>
</dbReference>
<dbReference type="Proteomes" id="UP000469185">
    <property type="component" value="Unassembled WGS sequence"/>
</dbReference>
<dbReference type="GO" id="GO:0000155">
    <property type="term" value="F:phosphorelay sensor kinase activity"/>
    <property type="evidence" value="ECO:0007669"/>
    <property type="project" value="InterPro"/>
</dbReference>
<dbReference type="GO" id="GO:0005524">
    <property type="term" value="F:ATP binding"/>
    <property type="evidence" value="ECO:0007669"/>
    <property type="project" value="UniProtKB-KW"/>
</dbReference>
<organism evidence="12 13">
    <name type="scientific">Phytoactinopolyspora alkaliphila</name>
    <dbReference type="NCBI Taxonomy" id="1783498"/>
    <lineage>
        <taxon>Bacteria</taxon>
        <taxon>Bacillati</taxon>
        <taxon>Actinomycetota</taxon>
        <taxon>Actinomycetes</taxon>
        <taxon>Jiangellales</taxon>
        <taxon>Jiangellaceae</taxon>
        <taxon>Phytoactinopolyspora</taxon>
    </lineage>
</organism>
<evidence type="ECO:0000259" key="11">
    <source>
        <dbReference type="Pfam" id="PF07730"/>
    </source>
</evidence>
<keyword evidence="3" id="KW-0597">Phosphoprotein</keyword>
<dbReference type="Gene3D" id="3.30.565.10">
    <property type="entry name" value="Histidine kinase-like ATPase, C-terminal domain"/>
    <property type="match status" value="1"/>
</dbReference>
<keyword evidence="8" id="KW-0902">Two-component regulatory system</keyword>
<feature type="transmembrane region" description="Helical" evidence="9">
    <location>
        <begin position="149"/>
        <end position="170"/>
    </location>
</feature>
<keyword evidence="9" id="KW-1133">Transmembrane helix</keyword>
<dbReference type="SUPFAM" id="SSF55874">
    <property type="entry name" value="ATPase domain of HSP90 chaperone/DNA topoisomerase II/histidine kinase"/>
    <property type="match status" value="1"/>
</dbReference>
<sequence>MTGERERGGDRVRQPDLRRLWNALWPALLVLVPGLFGTRGASSEQTDWSRPPEPLAYGLVVFAAASVLAQRRRPGLTLVCCGGAVVTYLLVGYAYGPMLIAVPVAAAGVADAWPLRRALTWNGGLFLAVHLAGAVRFGTETAARHNMPYLGWLAASLAAVAVPTAAWAAVRIRRESEEGVRSALARRAASEERLRMAQELHDSVGHGLAVIAMQAGVALHVLDRNPAKARQTLEAIRDASRESLESLRAELNVLRTPEGDPAPRRAGLGMDDAGVLLDRIRAGGVTVDADIQVRHLPPDVDLAAYRILQESLTNVLRHARATRAGVRVRQDDDVVLLDVADDGAGSGPLSPDGHRGTGIAGMTARAVALGGELVAGPRPDGGFAVHARLPVPAGHGLPAAGMPGSAP</sequence>
<evidence type="ECO:0000256" key="7">
    <source>
        <dbReference type="ARBA" id="ARBA00022840"/>
    </source>
</evidence>
<dbReference type="EMBL" id="JAAGOB010000006">
    <property type="protein sequence ID" value="NED96176.1"/>
    <property type="molecule type" value="Genomic_DNA"/>
</dbReference>
<evidence type="ECO:0000259" key="10">
    <source>
        <dbReference type="Pfam" id="PF02518"/>
    </source>
</evidence>
<feature type="transmembrane region" description="Helical" evidence="9">
    <location>
        <begin position="20"/>
        <end position="42"/>
    </location>
</feature>
<keyword evidence="13" id="KW-1185">Reference proteome</keyword>
<keyword evidence="6 12" id="KW-0418">Kinase</keyword>
<dbReference type="CDD" id="cd16917">
    <property type="entry name" value="HATPase_UhpB-NarQ-NarX-like"/>
    <property type="match status" value="1"/>
</dbReference>
<feature type="transmembrane region" description="Helical" evidence="9">
    <location>
        <begin position="54"/>
        <end position="69"/>
    </location>
</feature>
<comment type="caution">
    <text evidence="12">The sequence shown here is derived from an EMBL/GenBank/DDBJ whole genome shotgun (WGS) entry which is preliminary data.</text>
</comment>
<proteinExistence type="predicted"/>
<dbReference type="PANTHER" id="PTHR24421:SF10">
    <property type="entry name" value="NITRATE_NITRITE SENSOR PROTEIN NARQ"/>
    <property type="match status" value="1"/>
</dbReference>
<dbReference type="AlphaFoldDB" id="A0A6N9YMB4"/>
<dbReference type="InterPro" id="IPR050482">
    <property type="entry name" value="Sensor_HK_TwoCompSys"/>
</dbReference>
<dbReference type="InterPro" id="IPR036890">
    <property type="entry name" value="HATPase_C_sf"/>
</dbReference>
<evidence type="ECO:0000256" key="6">
    <source>
        <dbReference type="ARBA" id="ARBA00022777"/>
    </source>
</evidence>
<dbReference type="PANTHER" id="PTHR24421">
    <property type="entry name" value="NITRATE/NITRITE SENSOR PROTEIN NARX-RELATED"/>
    <property type="match status" value="1"/>
</dbReference>
<keyword evidence="5" id="KW-0547">Nucleotide-binding</keyword>
<comment type="catalytic activity">
    <reaction evidence="1">
        <text>ATP + protein L-histidine = ADP + protein N-phospho-L-histidine.</text>
        <dbReference type="EC" id="2.7.13.3"/>
    </reaction>
</comment>
<evidence type="ECO:0000256" key="4">
    <source>
        <dbReference type="ARBA" id="ARBA00022679"/>
    </source>
</evidence>
<dbReference type="InterPro" id="IPR011712">
    <property type="entry name" value="Sig_transdc_His_kin_sub3_dim/P"/>
</dbReference>
<dbReference type="GO" id="GO:0016020">
    <property type="term" value="C:membrane"/>
    <property type="evidence" value="ECO:0007669"/>
    <property type="project" value="InterPro"/>
</dbReference>
<feature type="transmembrane region" description="Helical" evidence="9">
    <location>
        <begin position="76"/>
        <end position="98"/>
    </location>
</feature>
<dbReference type="Gene3D" id="1.20.5.1930">
    <property type="match status" value="1"/>
</dbReference>
<feature type="transmembrane region" description="Helical" evidence="9">
    <location>
        <begin position="118"/>
        <end position="137"/>
    </location>
</feature>
<name>A0A6N9YMB4_9ACTN</name>
<evidence type="ECO:0000256" key="9">
    <source>
        <dbReference type="SAM" id="Phobius"/>
    </source>
</evidence>
<dbReference type="Pfam" id="PF02518">
    <property type="entry name" value="HATPase_c"/>
    <property type="match status" value="1"/>
</dbReference>
<dbReference type="GO" id="GO:0046983">
    <property type="term" value="F:protein dimerization activity"/>
    <property type="evidence" value="ECO:0007669"/>
    <property type="project" value="InterPro"/>
</dbReference>
<evidence type="ECO:0000256" key="8">
    <source>
        <dbReference type="ARBA" id="ARBA00023012"/>
    </source>
</evidence>
<evidence type="ECO:0000313" key="13">
    <source>
        <dbReference type="Proteomes" id="UP000469185"/>
    </source>
</evidence>
<evidence type="ECO:0000256" key="2">
    <source>
        <dbReference type="ARBA" id="ARBA00012438"/>
    </source>
</evidence>
<keyword evidence="7" id="KW-0067">ATP-binding</keyword>
<dbReference type="Pfam" id="PF07730">
    <property type="entry name" value="HisKA_3"/>
    <property type="match status" value="1"/>
</dbReference>
<keyword evidence="9" id="KW-0812">Transmembrane</keyword>
<reference evidence="12 13" key="1">
    <citation type="submission" date="2020-02" db="EMBL/GenBank/DDBJ databases">
        <authorList>
            <person name="Li X.-J."/>
            <person name="Feng X.-M."/>
        </authorList>
    </citation>
    <scope>NUCLEOTIDE SEQUENCE [LARGE SCALE GENOMIC DNA]</scope>
    <source>
        <strain evidence="12 13">CGMCC 4.7225</strain>
    </source>
</reference>
<keyword evidence="9" id="KW-0472">Membrane</keyword>
<evidence type="ECO:0000313" key="12">
    <source>
        <dbReference type="EMBL" id="NED96176.1"/>
    </source>
</evidence>
<evidence type="ECO:0000256" key="5">
    <source>
        <dbReference type="ARBA" id="ARBA00022741"/>
    </source>
</evidence>